<dbReference type="Pfam" id="PF19125">
    <property type="entry name" value="DUF5809"/>
    <property type="match status" value="1"/>
</dbReference>
<dbReference type="AlphaFoldDB" id="A0A1H3JDM9"/>
<sequence length="158" mass="17622">METEGTLSPETFEEAREVFEAVGPTAQQVVREAAKAMAFDREEYRERVTSDVIERARNVIFAERLLVTIGSRTEFETWRESHPAYDVERQGSDDVERIVWHPAPFAETVVAATFQNEPDAAVGTVRRQAFGQLYQPRFEDGSEPGDDSGAHSAGAGDE</sequence>
<dbReference type="STRING" id="660517.SAMN04487946_11331"/>
<accession>A0A1H3JDM9</accession>
<dbReference type="InterPro" id="IPR043832">
    <property type="entry name" value="DUF5809"/>
</dbReference>
<dbReference type="RefSeq" id="WP_089768913.1">
    <property type="nucleotide sequence ID" value="NZ_FNPB01000013.1"/>
</dbReference>
<evidence type="ECO:0000256" key="1">
    <source>
        <dbReference type="SAM" id="MobiDB-lite"/>
    </source>
</evidence>
<dbReference type="OrthoDB" id="191500at2157"/>
<proteinExistence type="predicted"/>
<dbReference type="Proteomes" id="UP000199170">
    <property type="component" value="Unassembled WGS sequence"/>
</dbReference>
<evidence type="ECO:0000313" key="3">
    <source>
        <dbReference type="Proteomes" id="UP000199170"/>
    </source>
</evidence>
<keyword evidence="3" id="KW-1185">Reference proteome</keyword>
<reference evidence="3" key="1">
    <citation type="submission" date="2016-10" db="EMBL/GenBank/DDBJ databases">
        <authorList>
            <person name="Varghese N."/>
            <person name="Submissions S."/>
        </authorList>
    </citation>
    <scope>NUCLEOTIDE SEQUENCE [LARGE SCALE GENOMIC DNA]</scope>
    <source>
        <strain evidence="3">CGMCC 1.10118</strain>
    </source>
</reference>
<name>A0A1H3JDM9_9EURY</name>
<dbReference type="EMBL" id="FNPB01000013">
    <property type="protein sequence ID" value="SDY38012.1"/>
    <property type="molecule type" value="Genomic_DNA"/>
</dbReference>
<gene>
    <name evidence="2" type="ORF">SAMN04487946_11331</name>
</gene>
<feature type="region of interest" description="Disordered" evidence="1">
    <location>
        <begin position="133"/>
        <end position="158"/>
    </location>
</feature>
<protein>
    <submittedName>
        <fullName evidence="2">Uncharacterized protein</fullName>
    </submittedName>
</protein>
<evidence type="ECO:0000313" key="2">
    <source>
        <dbReference type="EMBL" id="SDY38012.1"/>
    </source>
</evidence>
<organism evidence="2 3">
    <name type="scientific">Halobellus clavatus</name>
    <dbReference type="NCBI Taxonomy" id="660517"/>
    <lineage>
        <taxon>Archaea</taxon>
        <taxon>Methanobacteriati</taxon>
        <taxon>Methanobacteriota</taxon>
        <taxon>Stenosarchaea group</taxon>
        <taxon>Halobacteria</taxon>
        <taxon>Halobacteriales</taxon>
        <taxon>Haloferacaceae</taxon>
        <taxon>Halobellus</taxon>
    </lineage>
</organism>